<organism evidence="1 2">
    <name type="scientific">Cinchona calisaya</name>
    <dbReference type="NCBI Taxonomy" id="153742"/>
    <lineage>
        <taxon>Eukaryota</taxon>
        <taxon>Viridiplantae</taxon>
        <taxon>Streptophyta</taxon>
        <taxon>Embryophyta</taxon>
        <taxon>Tracheophyta</taxon>
        <taxon>Spermatophyta</taxon>
        <taxon>Magnoliopsida</taxon>
        <taxon>eudicotyledons</taxon>
        <taxon>Gunneridae</taxon>
        <taxon>Pentapetalae</taxon>
        <taxon>asterids</taxon>
        <taxon>lamiids</taxon>
        <taxon>Gentianales</taxon>
        <taxon>Rubiaceae</taxon>
        <taxon>Cinchonoideae</taxon>
        <taxon>Cinchoneae</taxon>
        <taxon>Cinchona</taxon>
    </lineage>
</organism>
<accession>A0ABD2YHX7</accession>
<evidence type="ECO:0000313" key="1">
    <source>
        <dbReference type="EMBL" id="KAL3506618.1"/>
    </source>
</evidence>
<gene>
    <name evidence="1" type="ORF">ACH5RR_032000</name>
</gene>
<evidence type="ECO:0000313" key="2">
    <source>
        <dbReference type="Proteomes" id="UP001630127"/>
    </source>
</evidence>
<reference evidence="1 2" key="1">
    <citation type="submission" date="2024-11" db="EMBL/GenBank/DDBJ databases">
        <title>A near-complete genome assembly of Cinchona calisaya.</title>
        <authorList>
            <person name="Lian D.C."/>
            <person name="Zhao X.W."/>
            <person name="Wei L."/>
        </authorList>
    </citation>
    <scope>NUCLEOTIDE SEQUENCE [LARGE SCALE GENOMIC DNA]</scope>
    <source>
        <tissue evidence="1">Nenye</tissue>
    </source>
</reference>
<feature type="non-terminal residue" evidence="1">
    <location>
        <position position="72"/>
    </location>
</feature>
<dbReference type="AlphaFoldDB" id="A0ABD2YHX7"/>
<comment type="caution">
    <text evidence="1">The sequence shown here is derived from an EMBL/GenBank/DDBJ whole genome shotgun (WGS) entry which is preliminary data.</text>
</comment>
<dbReference type="Proteomes" id="UP001630127">
    <property type="component" value="Unassembled WGS sequence"/>
</dbReference>
<protein>
    <submittedName>
        <fullName evidence="1">Uncharacterized protein</fullName>
    </submittedName>
</protein>
<sequence>MARTSTVRLPVFIIKIRSLEFAAKKTLFPLGFLDDYAFDIQDSVKLHMPSSDMWCIVFEKNFMENVVTYWLN</sequence>
<proteinExistence type="predicted"/>
<name>A0ABD2YHX7_9GENT</name>
<dbReference type="EMBL" id="JBJUIK010000013">
    <property type="protein sequence ID" value="KAL3506618.1"/>
    <property type="molecule type" value="Genomic_DNA"/>
</dbReference>
<keyword evidence="2" id="KW-1185">Reference proteome</keyword>